<dbReference type="AlphaFoldDB" id="A0A7R9QW07"/>
<dbReference type="OrthoDB" id="6424768at2759"/>
<feature type="compositionally biased region" description="Low complexity" evidence="1">
    <location>
        <begin position="204"/>
        <end position="222"/>
    </location>
</feature>
<name>A0A7R9QW07_9ACAR</name>
<dbReference type="EMBL" id="CAJPVJ010020429">
    <property type="protein sequence ID" value="CAG2177638.1"/>
    <property type="molecule type" value="Genomic_DNA"/>
</dbReference>
<evidence type="ECO:0000313" key="2">
    <source>
        <dbReference type="EMBL" id="CAD7660500.1"/>
    </source>
</evidence>
<reference evidence="2" key="1">
    <citation type="submission" date="2020-11" db="EMBL/GenBank/DDBJ databases">
        <authorList>
            <person name="Tran Van P."/>
        </authorList>
    </citation>
    <scope>NUCLEOTIDE SEQUENCE</scope>
</reference>
<sequence length="312" mass="33594">APQISDINSNQTSVNRLIDGINSSNIPLIQIEPISSVSVPIISSTIHRSSPNLRQTLTVNSYSMPTSSSMMDSKVVSLFEANKSDDKTIAEERNDLVMKDRAPDMPSISIHTEMDGVLAENNANQTITVSSSDESSDKLPLMSSNATISSLLEISLPEPPFSDSMIQCSSLTDGYTIEKRPFERLTLPDMASDSGAHRKSHNNTDPTLLTSVSSSSSLASPPIERHKLSTSPVSDSSHWLNGESCDLSIGTLLNACESPVKTMAARERDSHSLTNDVSISQMSCLVTDNSIDLMSKFADLAAQIVDTNSKST</sequence>
<proteinExistence type="predicted"/>
<evidence type="ECO:0000256" key="1">
    <source>
        <dbReference type="SAM" id="MobiDB-lite"/>
    </source>
</evidence>
<feature type="non-terminal residue" evidence="2">
    <location>
        <position position="1"/>
    </location>
</feature>
<keyword evidence="3" id="KW-1185">Reference proteome</keyword>
<evidence type="ECO:0000313" key="3">
    <source>
        <dbReference type="Proteomes" id="UP000728032"/>
    </source>
</evidence>
<organism evidence="2">
    <name type="scientific">Oppiella nova</name>
    <dbReference type="NCBI Taxonomy" id="334625"/>
    <lineage>
        <taxon>Eukaryota</taxon>
        <taxon>Metazoa</taxon>
        <taxon>Ecdysozoa</taxon>
        <taxon>Arthropoda</taxon>
        <taxon>Chelicerata</taxon>
        <taxon>Arachnida</taxon>
        <taxon>Acari</taxon>
        <taxon>Acariformes</taxon>
        <taxon>Sarcoptiformes</taxon>
        <taxon>Oribatida</taxon>
        <taxon>Brachypylina</taxon>
        <taxon>Oppioidea</taxon>
        <taxon>Oppiidae</taxon>
        <taxon>Oppiella</taxon>
    </lineage>
</organism>
<gene>
    <name evidence="2" type="ORF">ONB1V03_LOCUS17067</name>
</gene>
<dbReference type="Proteomes" id="UP000728032">
    <property type="component" value="Unassembled WGS sequence"/>
</dbReference>
<dbReference type="EMBL" id="OC935254">
    <property type="protein sequence ID" value="CAD7660500.1"/>
    <property type="molecule type" value="Genomic_DNA"/>
</dbReference>
<protein>
    <submittedName>
        <fullName evidence="2">Uncharacterized protein</fullName>
    </submittedName>
</protein>
<accession>A0A7R9QW07</accession>
<feature type="region of interest" description="Disordered" evidence="1">
    <location>
        <begin position="189"/>
        <end position="237"/>
    </location>
</feature>